<comment type="subcellular location">
    <subcellularLocation>
        <location evidence="1">Nucleus</location>
    </subcellularLocation>
</comment>
<feature type="region of interest" description="VHIID" evidence="5">
    <location>
        <begin position="135"/>
        <end position="200"/>
    </location>
</feature>
<keyword evidence="3" id="KW-0804">Transcription</keyword>
<protein>
    <submittedName>
        <fullName evidence="6">Uncharacterized protein</fullName>
    </submittedName>
</protein>
<evidence type="ECO:0000256" key="2">
    <source>
        <dbReference type="ARBA" id="ARBA00023015"/>
    </source>
</evidence>
<dbReference type="InterPro" id="IPR005202">
    <property type="entry name" value="TF_GRAS"/>
</dbReference>
<name>A0A6J5UQK8_PRUAR</name>
<evidence type="ECO:0000256" key="3">
    <source>
        <dbReference type="ARBA" id="ARBA00023163"/>
    </source>
</evidence>
<dbReference type="GO" id="GO:0005634">
    <property type="term" value="C:nucleus"/>
    <property type="evidence" value="ECO:0007669"/>
    <property type="project" value="UniProtKB-SubCell"/>
</dbReference>
<evidence type="ECO:0000313" key="6">
    <source>
        <dbReference type="EMBL" id="CAB4278312.1"/>
    </source>
</evidence>
<dbReference type="EMBL" id="CAEKDK010000004">
    <property type="protein sequence ID" value="CAB4278312.1"/>
    <property type="molecule type" value="Genomic_DNA"/>
</dbReference>
<sequence length="482" mass="54265">MGFFMGFDQLQNPVRIWLIFLRLVTSFVNLSHLILSQLGSPYPWLKELKSEERGLYLIHLLLTCANHVATGSLENANVALEQISQLASADGDTMQRIAAYFTEALADRILKAWPGLHRALNSTKISLVSEEFLVRKVFFEMLPFLKVAFVLANQAITEAMEGEKMVHVIDLNAAEPAQWIALLQVLSARPEGPPHLRITGVHQQKEVLDQMAHRLTEEAEKLDIPFQFCPIVSKLENLDMEKLRIKTGEALAISSVLQLHSLLASDDELLKKKSPLASKSSSGIPLPRVLQMNQGTLGELLEKEMGNGYSASPDSTSSSPLSLTASMKLDSFLNAFWSLTPKVMVITEQDSNHNGSTLMERLLEALYSYAALFDCLESTMSRNSIERLKVEKMLFGEEIKNIIACEGCERKERHEKLEKWIQRLDLAGFGNVPLSYYGMLQAKRLLQGYGCDGYRMREENGCVLISWQDRPLFSVSAWRCRK</sequence>
<comment type="similarity">
    <text evidence="5">Belongs to the GRAS family.</text>
</comment>
<evidence type="ECO:0000256" key="5">
    <source>
        <dbReference type="PROSITE-ProRule" id="PRU01191"/>
    </source>
</evidence>
<dbReference type="PROSITE" id="PS50985">
    <property type="entry name" value="GRAS"/>
    <property type="match status" value="1"/>
</dbReference>
<feature type="region of interest" description="Leucine repeat II (LRII)" evidence="5">
    <location>
        <begin position="210"/>
        <end position="242"/>
    </location>
</feature>
<evidence type="ECO:0000313" key="7">
    <source>
        <dbReference type="Proteomes" id="UP000507222"/>
    </source>
</evidence>
<gene>
    <name evidence="6" type="ORF">CURHAP_LOCUS28989</name>
</gene>
<dbReference type="Proteomes" id="UP000507222">
    <property type="component" value="Unassembled WGS sequence"/>
</dbReference>
<organism evidence="6 7">
    <name type="scientific">Prunus armeniaca</name>
    <name type="common">Apricot</name>
    <name type="synonym">Armeniaca vulgaris</name>
    <dbReference type="NCBI Taxonomy" id="36596"/>
    <lineage>
        <taxon>Eukaryota</taxon>
        <taxon>Viridiplantae</taxon>
        <taxon>Streptophyta</taxon>
        <taxon>Embryophyta</taxon>
        <taxon>Tracheophyta</taxon>
        <taxon>Spermatophyta</taxon>
        <taxon>Magnoliopsida</taxon>
        <taxon>eudicotyledons</taxon>
        <taxon>Gunneridae</taxon>
        <taxon>Pentapetalae</taxon>
        <taxon>rosids</taxon>
        <taxon>fabids</taxon>
        <taxon>Rosales</taxon>
        <taxon>Rosaceae</taxon>
        <taxon>Amygdaloideae</taxon>
        <taxon>Amygdaleae</taxon>
        <taxon>Prunus</taxon>
    </lineage>
</organism>
<dbReference type="PANTHER" id="PTHR31636">
    <property type="entry name" value="OSJNBA0084A10.13 PROTEIN-RELATED"/>
    <property type="match status" value="1"/>
</dbReference>
<keyword evidence="2" id="KW-0805">Transcription regulation</keyword>
<dbReference type="AlphaFoldDB" id="A0A6J5UQK8"/>
<feature type="short sequence motif" description="LXXLL motif" evidence="5">
    <location>
        <begin position="259"/>
        <end position="263"/>
    </location>
</feature>
<evidence type="ECO:0000256" key="4">
    <source>
        <dbReference type="ARBA" id="ARBA00023242"/>
    </source>
</evidence>
<proteinExistence type="inferred from homology"/>
<dbReference type="Pfam" id="PF03514">
    <property type="entry name" value="GRAS"/>
    <property type="match status" value="1"/>
</dbReference>
<comment type="caution">
    <text evidence="5">Lacks conserved residue(s) required for the propagation of feature annotation.</text>
</comment>
<evidence type="ECO:0000256" key="1">
    <source>
        <dbReference type="ARBA" id="ARBA00004123"/>
    </source>
</evidence>
<reference evidence="6 7" key="1">
    <citation type="submission" date="2020-05" db="EMBL/GenBank/DDBJ databases">
        <authorList>
            <person name="Campoy J."/>
            <person name="Schneeberger K."/>
            <person name="Spophaly S."/>
        </authorList>
    </citation>
    <scope>NUCLEOTIDE SEQUENCE [LARGE SCALE GENOMIC DNA]</scope>
    <source>
        <strain evidence="6">PruArmRojPasFocal</strain>
    </source>
</reference>
<feature type="region of interest" description="SAW" evidence="5">
    <location>
        <begin position="404"/>
        <end position="479"/>
    </location>
</feature>
<keyword evidence="4" id="KW-0539">Nucleus</keyword>
<feature type="short sequence motif" description="VHIID" evidence="5">
    <location>
        <begin position="166"/>
        <end position="170"/>
    </location>
</feature>
<accession>A0A6J5UQK8</accession>